<keyword evidence="4" id="KW-1185">Reference proteome</keyword>
<dbReference type="GO" id="GO:0003700">
    <property type="term" value="F:DNA-binding transcription factor activity"/>
    <property type="evidence" value="ECO:0007669"/>
    <property type="project" value="InterPro"/>
</dbReference>
<dbReference type="Pfam" id="PF01047">
    <property type="entry name" value="MarR"/>
    <property type="match status" value="1"/>
</dbReference>
<accession>A0A3A3FGH4</accession>
<dbReference type="InterPro" id="IPR000835">
    <property type="entry name" value="HTH_MarR-typ"/>
</dbReference>
<organism evidence="3 4">
    <name type="scientific">Noviherbaspirillum saxi</name>
    <dbReference type="NCBI Taxonomy" id="2320863"/>
    <lineage>
        <taxon>Bacteria</taxon>
        <taxon>Pseudomonadati</taxon>
        <taxon>Pseudomonadota</taxon>
        <taxon>Betaproteobacteria</taxon>
        <taxon>Burkholderiales</taxon>
        <taxon>Oxalobacteraceae</taxon>
        <taxon>Noviherbaspirillum</taxon>
    </lineage>
</organism>
<proteinExistence type="predicted"/>
<dbReference type="InterPro" id="IPR039422">
    <property type="entry name" value="MarR/SlyA-like"/>
</dbReference>
<name>A0A3A3FGH4_9BURK</name>
<feature type="domain" description="HTH marR-type" evidence="2">
    <location>
        <begin position="21"/>
        <end position="149"/>
    </location>
</feature>
<evidence type="ECO:0000313" key="3">
    <source>
        <dbReference type="EMBL" id="RJF92280.1"/>
    </source>
</evidence>
<protein>
    <submittedName>
        <fullName evidence="3">MarR family transcriptional regulator</fullName>
    </submittedName>
</protein>
<gene>
    <name evidence="3" type="ORF">D3871_27015</name>
</gene>
<dbReference type="AlphaFoldDB" id="A0A3A3FGH4"/>
<dbReference type="PANTHER" id="PTHR33164">
    <property type="entry name" value="TRANSCRIPTIONAL REGULATOR, MARR FAMILY"/>
    <property type="match status" value="1"/>
</dbReference>
<evidence type="ECO:0000313" key="4">
    <source>
        <dbReference type="Proteomes" id="UP000265955"/>
    </source>
</evidence>
<dbReference type="SMART" id="SM00347">
    <property type="entry name" value="HTH_MARR"/>
    <property type="match status" value="1"/>
</dbReference>
<dbReference type="InterPro" id="IPR036388">
    <property type="entry name" value="WH-like_DNA-bd_sf"/>
</dbReference>
<dbReference type="OrthoDB" id="4549026at2"/>
<dbReference type="GO" id="GO:0006950">
    <property type="term" value="P:response to stress"/>
    <property type="evidence" value="ECO:0007669"/>
    <property type="project" value="TreeGrafter"/>
</dbReference>
<sequence>MKTSSNDHNKQTLSEDLYAQPGHLLRRAQQISASLFFDEIDADITPIQYAVLHTLMEHPGIDQVSVAGLVAIDTSTAATVIVRLEQRGLLTREVHAVDRRLRVVNLTKAGEKLLVSLIPAIHRLHQKILEPFTVTEAQQFMKLLHKLVHLQNEQSRAPFSEMKRDLPVDRTPRKRGARS</sequence>
<dbReference type="PROSITE" id="PS50995">
    <property type="entry name" value="HTH_MARR_2"/>
    <property type="match status" value="1"/>
</dbReference>
<feature type="compositionally biased region" description="Basic and acidic residues" evidence="1">
    <location>
        <begin position="161"/>
        <end position="171"/>
    </location>
</feature>
<feature type="region of interest" description="Disordered" evidence="1">
    <location>
        <begin position="159"/>
        <end position="179"/>
    </location>
</feature>
<dbReference type="Gene3D" id="1.10.10.10">
    <property type="entry name" value="Winged helix-like DNA-binding domain superfamily/Winged helix DNA-binding domain"/>
    <property type="match status" value="1"/>
</dbReference>
<evidence type="ECO:0000256" key="1">
    <source>
        <dbReference type="SAM" id="MobiDB-lite"/>
    </source>
</evidence>
<dbReference type="PRINTS" id="PR00598">
    <property type="entry name" value="HTHMARR"/>
</dbReference>
<dbReference type="PANTHER" id="PTHR33164:SF95">
    <property type="entry name" value="TRANSCRIPTIONAL REGULATOR"/>
    <property type="match status" value="1"/>
</dbReference>
<dbReference type="EMBL" id="QYUO01000003">
    <property type="protein sequence ID" value="RJF92280.1"/>
    <property type="molecule type" value="Genomic_DNA"/>
</dbReference>
<dbReference type="InterPro" id="IPR036390">
    <property type="entry name" value="WH_DNA-bd_sf"/>
</dbReference>
<dbReference type="SUPFAM" id="SSF46785">
    <property type="entry name" value="Winged helix' DNA-binding domain"/>
    <property type="match status" value="1"/>
</dbReference>
<evidence type="ECO:0000259" key="2">
    <source>
        <dbReference type="PROSITE" id="PS50995"/>
    </source>
</evidence>
<dbReference type="RefSeq" id="WP_119772167.1">
    <property type="nucleotide sequence ID" value="NZ_QYUO01000003.1"/>
</dbReference>
<dbReference type="Proteomes" id="UP000265955">
    <property type="component" value="Unassembled WGS sequence"/>
</dbReference>
<reference evidence="4" key="1">
    <citation type="submission" date="2018-09" db="EMBL/GenBank/DDBJ databases">
        <authorList>
            <person name="Zhu H."/>
        </authorList>
    </citation>
    <scope>NUCLEOTIDE SEQUENCE [LARGE SCALE GENOMIC DNA]</scope>
    <source>
        <strain evidence="4">K1R23-30</strain>
    </source>
</reference>
<comment type="caution">
    <text evidence="3">The sequence shown here is derived from an EMBL/GenBank/DDBJ whole genome shotgun (WGS) entry which is preliminary data.</text>
</comment>